<organism evidence="1 2">
    <name type="scientific">Owenia fusiformis</name>
    <name type="common">Polychaete worm</name>
    <dbReference type="NCBI Taxonomy" id="6347"/>
    <lineage>
        <taxon>Eukaryota</taxon>
        <taxon>Metazoa</taxon>
        <taxon>Spiralia</taxon>
        <taxon>Lophotrochozoa</taxon>
        <taxon>Annelida</taxon>
        <taxon>Polychaeta</taxon>
        <taxon>Sedentaria</taxon>
        <taxon>Canalipalpata</taxon>
        <taxon>Sabellida</taxon>
        <taxon>Oweniida</taxon>
        <taxon>Oweniidae</taxon>
        <taxon>Owenia</taxon>
    </lineage>
</organism>
<evidence type="ECO:0000313" key="1">
    <source>
        <dbReference type="EMBL" id="CAH1790014.1"/>
    </source>
</evidence>
<protein>
    <submittedName>
        <fullName evidence="1">Uncharacterized protein</fullName>
    </submittedName>
</protein>
<dbReference type="OrthoDB" id="3246549at2759"/>
<proteinExistence type="predicted"/>
<comment type="caution">
    <text evidence="1">The sequence shown here is derived from an EMBL/GenBank/DDBJ whole genome shotgun (WGS) entry which is preliminary data.</text>
</comment>
<gene>
    <name evidence="1" type="ORF">OFUS_LOCUS15279</name>
</gene>
<dbReference type="AlphaFoldDB" id="A0A8J1TT47"/>
<dbReference type="Proteomes" id="UP000749559">
    <property type="component" value="Unassembled WGS sequence"/>
</dbReference>
<dbReference type="InterPro" id="IPR002110">
    <property type="entry name" value="Ankyrin_rpt"/>
</dbReference>
<dbReference type="Gene3D" id="1.25.40.20">
    <property type="entry name" value="Ankyrin repeat-containing domain"/>
    <property type="match status" value="1"/>
</dbReference>
<name>A0A8J1TT47_OWEFU</name>
<accession>A0A8J1TT47</accession>
<dbReference type="Pfam" id="PF13637">
    <property type="entry name" value="Ank_4"/>
    <property type="match status" value="1"/>
</dbReference>
<sequence>MGHCMSKRKHMDTYICEDMHQAIKRGHAECLVIQIETGDPINEVNDDGLTPLDVALKYSNMKCIEELLKACAKSGLDLIYDNINADVEPDEPAKYNHKDNNDNVVLPSVSVTYVELLASNYFRLSSTGGNNGLMMAMDTISRQTISGRYKKDMIYNEYWNL</sequence>
<evidence type="ECO:0000313" key="2">
    <source>
        <dbReference type="Proteomes" id="UP000749559"/>
    </source>
</evidence>
<keyword evidence="2" id="KW-1185">Reference proteome</keyword>
<dbReference type="InterPro" id="IPR036770">
    <property type="entry name" value="Ankyrin_rpt-contain_sf"/>
</dbReference>
<dbReference type="EMBL" id="CAIIXF020000007">
    <property type="protein sequence ID" value="CAH1790014.1"/>
    <property type="molecule type" value="Genomic_DNA"/>
</dbReference>
<dbReference type="SUPFAM" id="SSF48403">
    <property type="entry name" value="Ankyrin repeat"/>
    <property type="match status" value="1"/>
</dbReference>
<reference evidence="1" key="1">
    <citation type="submission" date="2022-03" db="EMBL/GenBank/DDBJ databases">
        <authorList>
            <person name="Martin C."/>
        </authorList>
    </citation>
    <scope>NUCLEOTIDE SEQUENCE</scope>
</reference>